<gene>
    <name evidence="2" type="ORF">G4A38_04955</name>
    <name evidence="1" type="ORF">G4A47_00040</name>
</gene>
<evidence type="ECO:0000313" key="2">
    <source>
        <dbReference type="EMBL" id="NYQ37972.1"/>
    </source>
</evidence>
<evidence type="ECO:0000313" key="1">
    <source>
        <dbReference type="EMBL" id="NYP83639.1"/>
    </source>
</evidence>
<proteinExistence type="predicted"/>
<dbReference type="Proteomes" id="UP000517067">
    <property type="component" value="Unassembled WGS sequence"/>
</dbReference>
<protein>
    <submittedName>
        <fullName evidence="2">DUF4222 domain-containing protein</fullName>
    </submittedName>
</protein>
<dbReference type="EMBL" id="JABUPU010000001">
    <property type="protein sequence ID" value="NYP83639.1"/>
    <property type="molecule type" value="Genomic_DNA"/>
</dbReference>
<sequence length="80" mass="9604">MFALIQRGQIYTDRAGYPVVITRSTQHSVFFRRMDGRSGRVRIGEFNNLFEHIDQQEYRKILAGTEQEMRLKKLRAMQRR</sequence>
<organism evidence="2">
    <name type="scientific">Escherichia coli</name>
    <dbReference type="NCBI Taxonomy" id="562"/>
    <lineage>
        <taxon>Bacteria</taxon>
        <taxon>Pseudomonadati</taxon>
        <taxon>Pseudomonadota</taxon>
        <taxon>Gammaproteobacteria</taxon>
        <taxon>Enterobacterales</taxon>
        <taxon>Enterobacteriaceae</taxon>
        <taxon>Escherichia</taxon>
    </lineage>
</organism>
<comment type="caution">
    <text evidence="2">The sequence shown here is derived from an EMBL/GenBank/DDBJ whole genome shotgun (WGS) entry which is preliminary data.</text>
</comment>
<dbReference type="Pfam" id="PF13973">
    <property type="entry name" value="DUF4222"/>
    <property type="match status" value="1"/>
</dbReference>
<accession>A0A0D7C700</accession>
<dbReference type="Proteomes" id="UP000540485">
    <property type="component" value="Unassembled WGS sequence"/>
</dbReference>
<reference evidence="2 3" key="1">
    <citation type="journal article" date="2020" name="J. Appl. Microbiol.">
        <title>Genetic characterization of Shigatoxigenic and enteropathogenic Escherichia coli O80:H2 from diarrheic and septicemic calves and relatedness to human Shigatoxigenic E. coli O80:H2.</title>
        <authorList>
            <person name="Habets A."/>
            <person name="Crombe F."/>
            <person name="Nakamura K."/>
            <person name="Guerin V."/>
            <person name="De Rauw K."/>
            <person name="Pierard D."/>
            <person name="Saulmont M."/>
            <person name="Hayashi T."/>
            <person name="Mainil J.G."/>
            <person name="Thiry D."/>
        </authorList>
    </citation>
    <scope>NUCLEOTIDE SEQUENCE [LARGE SCALE GENOMIC DNA]</scope>
    <source>
        <strain evidence="2">EH3306</strain>
        <strain evidence="1 3">EH3307</strain>
    </source>
</reference>
<name>A0A0D7C700_ECOLX</name>
<dbReference type="InterPro" id="IPR025317">
    <property type="entry name" value="DUF4222"/>
</dbReference>
<dbReference type="EMBL" id="JABUPJ010000003">
    <property type="protein sequence ID" value="NYQ37972.1"/>
    <property type="molecule type" value="Genomic_DNA"/>
</dbReference>
<dbReference type="RefSeq" id="WP_000457728.1">
    <property type="nucleotide sequence ID" value="NZ_AP026080.1"/>
</dbReference>
<dbReference type="AlphaFoldDB" id="A0A0D7C700"/>
<evidence type="ECO:0000313" key="3">
    <source>
        <dbReference type="Proteomes" id="UP000517067"/>
    </source>
</evidence>